<name>A0AAV4Y1F0_CAEEX</name>
<keyword evidence="2" id="KW-1185">Reference proteome</keyword>
<evidence type="ECO:0008006" key="3">
    <source>
        <dbReference type="Google" id="ProtNLM"/>
    </source>
</evidence>
<accession>A0AAV4Y1F0</accession>
<dbReference type="EMBL" id="BPLR01001275">
    <property type="protein sequence ID" value="GIZ01276.1"/>
    <property type="molecule type" value="Genomic_DNA"/>
</dbReference>
<dbReference type="Proteomes" id="UP001054945">
    <property type="component" value="Unassembled WGS sequence"/>
</dbReference>
<dbReference type="AlphaFoldDB" id="A0AAV4Y1F0"/>
<comment type="caution">
    <text evidence="1">The sequence shown here is derived from an EMBL/GenBank/DDBJ whole genome shotgun (WGS) entry which is preliminary data.</text>
</comment>
<reference evidence="1 2" key="1">
    <citation type="submission" date="2021-06" db="EMBL/GenBank/DDBJ databases">
        <title>Caerostris extrusa draft genome.</title>
        <authorList>
            <person name="Kono N."/>
            <person name="Arakawa K."/>
        </authorList>
    </citation>
    <scope>NUCLEOTIDE SEQUENCE [LARGE SCALE GENOMIC DNA]</scope>
</reference>
<evidence type="ECO:0000313" key="1">
    <source>
        <dbReference type="EMBL" id="GIZ01276.1"/>
    </source>
</evidence>
<organism evidence="1 2">
    <name type="scientific">Caerostris extrusa</name>
    <name type="common">Bark spider</name>
    <name type="synonym">Caerostris bankana</name>
    <dbReference type="NCBI Taxonomy" id="172846"/>
    <lineage>
        <taxon>Eukaryota</taxon>
        <taxon>Metazoa</taxon>
        <taxon>Ecdysozoa</taxon>
        <taxon>Arthropoda</taxon>
        <taxon>Chelicerata</taxon>
        <taxon>Arachnida</taxon>
        <taxon>Araneae</taxon>
        <taxon>Araneomorphae</taxon>
        <taxon>Entelegynae</taxon>
        <taxon>Araneoidea</taxon>
        <taxon>Araneidae</taxon>
        <taxon>Caerostris</taxon>
    </lineage>
</organism>
<proteinExistence type="predicted"/>
<dbReference type="PROSITE" id="PS51257">
    <property type="entry name" value="PROKAR_LIPOPROTEIN"/>
    <property type="match status" value="1"/>
</dbReference>
<protein>
    <recommendedName>
        <fullName evidence="3">Secreted protein</fullName>
    </recommendedName>
</protein>
<sequence length="71" mass="7932">MERREEEGRRFVWALSFSVMTAFSCVVKHDSSRVGGSSKECCVKPSSKNPVARVELINEAPKPFRGRSACL</sequence>
<evidence type="ECO:0000313" key="2">
    <source>
        <dbReference type="Proteomes" id="UP001054945"/>
    </source>
</evidence>
<gene>
    <name evidence="1" type="ORF">CEXT_441931</name>
</gene>